<dbReference type="Pfam" id="PF05742">
    <property type="entry name" value="TANGO2"/>
    <property type="match status" value="1"/>
</dbReference>
<keyword evidence="2" id="KW-1185">Reference proteome</keyword>
<comment type="caution">
    <text evidence="1">The sequence shown here is derived from an EMBL/GenBank/DDBJ whole genome shotgun (WGS) entry which is preliminary data.</text>
</comment>
<dbReference type="AlphaFoldDB" id="A0A9X0YTA2"/>
<sequence>MCLINFHLHNHPNYKLIIAANRDEFYARPTARAHFWEDYPTVLAGRDLMQMGTWLGITKAGRFAALTNYRDPSMEQQGKISRGEIVTDYLTSELTPQEYLQLLRKQKDNYVGFNVLVGNSEMIYYYNNIQDEISPIAKGTHALSNHFLNTPWPKVTKGRQMLQEYVQQHNKVQMDDLFDIISDAEEADDDALPETGVGIELERKLSPLFIRTADYGTRSSTVLLIDRNHQVTFVERTYRKGNFEKENQFTFQIK</sequence>
<evidence type="ECO:0000313" key="1">
    <source>
        <dbReference type="EMBL" id="MBP2076784.1"/>
    </source>
</evidence>
<dbReference type="Proteomes" id="UP001138793">
    <property type="component" value="Unassembled WGS sequence"/>
</dbReference>
<gene>
    <name evidence="1" type="ORF">J2Z64_000996</name>
</gene>
<dbReference type="Gene3D" id="3.60.60.10">
    <property type="entry name" value="Penicillin V Acylase, Chain A"/>
    <property type="match status" value="1"/>
</dbReference>
<dbReference type="PANTHER" id="PTHR17985:SF8">
    <property type="entry name" value="TRANSPORT AND GOLGI ORGANIZATION PROTEIN 2 HOMOLOG"/>
    <property type="match status" value="1"/>
</dbReference>
<organism evidence="1 2">
    <name type="scientific">Oceanobacillus polygoni</name>
    <dbReference type="NCBI Taxonomy" id="1235259"/>
    <lineage>
        <taxon>Bacteria</taxon>
        <taxon>Bacillati</taxon>
        <taxon>Bacillota</taxon>
        <taxon>Bacilli</taxon>
        <taxon>Bacillales</taxon>
        <taxon>Bacillaceae</taxon>
        <taxon>Oceanobacillus</taxon>
    </lineage>
</organism>
<evidence type="ECO:0000313" key="2">
    <source>
        <dbReference type="Proteomes" id="UP001138793"/>
    </source>
</evidence>
<dbReference type="PANTHER" id="PTHR17985">
    <property type="entry name" value="SER/THR-RICH PROTEIN T10 IN DGCR REGION"/>
    <property type="match status" value="1"/>
</dbReference>
<dbReference type="EMBL" id="JAGGMB010000002">
    <property type="protein sequence ID" value="MBP2076784.1"/>
    <property type="molecule type" value="Genomic_DNA"/>
</dbReference>
<proteinExistence type="predicted"/>
<protein>
    <submittedName>
        <fullName evidence="1">Uncharacterized protein with NRDE domain</fullName>
    </submittedName>
</protein>
<dbReference type="OrthoDB" id="4380123at2"/>
<reference evidence="1" key="1">
    <citation type="submission" date="2021-03" db="EMBL/GenBank/DDBJ databases">
        <title>Genomic Encyclopedia of Type Strains, Phase IV (KMG-IV): sequencing the most valuable type-strain genomes for metagenomic binning, comparative biology and taxonomic classification.</title>
        <authorList>
            <person name="Goeker M."/>
        </authorList>
    </citation>
    <scope>NUCLEOTIDE SEQUENCE</scope>
    <source>
        <strain evidence="1">DSM 107338</strain>
    </source>
</reference>
<accession>A0A9X0YTA2</accession>
<name>A0A9X0YTA2_9BACI</name>
<dbReference type="RefSeq" id="WP_149474409.1">
    <property type="nucleotide sequence ID" value="NZ_JAGGMB010000002.1"/>
</dbReference>
<dbReference type="InterPro" id="IPR008551">
    <property type="entry name" value="TANGO2"/>
</dbReference>